<protein>
    <submittedName>
        <fullName evidence="2">Uncharacterized protein LOC114331752</fullName>
    </submittedName>
</protein>
<gene>
    <name evidence="2" type="primary">LOC114331752</name>
</gene>
<feature type="domain" description="Transposable element P transposase-like RNase H" evidence="1">
    <location>
        <begin position="2"/>
        <end position="111"/>
    </location>
</feature>
<dbReference type="Pfam" id="PF21787">
    <property type="entry name" value="TNP-like_RNaseH_N"/>
    <property type="match status" value="1"/>
</dbReference>
<dbReference type="InParanoid" id="A0A6P7FM85"/>
<accession>A0A6P7FM85</accession>
<proteinExistence type="predicted"/>
<evidence type="ECO:0000313" key="2">
    <source>
        <dbReference type="RefSeq" id="XP_028137186.1"/>
    </source>
</evidence>
<evidence type="ECO:0000259" key="1">
    <source>
        <dbReference type="Pfam" id="PF21787"/>
    </source>
</evidence>
<dbReference type="InterPro" id="IPR048365">
    <property type="entry name" value="TNP-like_RNaseH_N"/>
</dbReference>
<dbReference type="AlphaFoldDB" id="A0A6P7FM85"/>
<sequence>MDEWEKICVLMFDEISLRKQLEYNKLDDIIEGFQDLGALGRTNKLANIGLFFMMRGLLHKATRLATSGPIHSDNLKNIVVEVVSKLQNIGYIPKVLCDQASNNRALFKLLGACKDQTSIEIGNQRIFTVFDTPHLLKSLSNNFLNKKLTFFADSKQISWQDIEYTYSIDRTSNVSELPASGHSF</sequence>
<name>A0A6P7FM85_DIAVI</name>
<dbReference type="RefSeq" id="XP_028137186.1">
    <property type="nucleotide sequence ID" value="XM_028281385.1"/>
</dbReference>
<organism evidence="2">
    <name type="scientific">Diabrotica virgifera virgifera</name>
    <name type="common">western corn rootworm</name>
    <dbReference type="NCBI Taxonomy" id="50390"/>
    <lineage>
        <taxon>Eukaryota</taxon>
        <taxon>Metazoa</taxon>
        <taxon>Ecdysozoa</taxon>
        <taxon>Arthropoda</taxon>
        <taxon>Hexapoda</taxon>
        <taxon>Insecta</taxon>
        <taxon>Pterygota</taxon>
        <taxon>Neoptera</taxon>
        <taxon>Endopterygota</taxon>
        <taxon>Coleoptera</taxon>
        <taxon>Polyphaga</taxon>
        <taxon>Cucujiformia</taxon>
        <taxon>Chrysomeloidea</taxon>
        <taxon>Chrysomelidae</taxon>
        <taxon>Galerucinae</taxon>
        <taxon>Diabroticina</taxon>
        <taxon>Diabroticites</taxon>
        <taxon>Diabrotica</taxon>
    </lineage>
</organism>
<reference evidence="2" key="1">
    <citation type="submission" date="2025-08" db="UniProtKB">
        <authorList>
            <consortium name="RefSeq"/>
        </authorList>
    </citation>
    <scope>IDENTIFICATION</scope>
    <source>
        <tissue evidence="2">Whole insect</tissue>
    </source>
</reference>